<dbReference type="PANTHER" id="PTHR31528">
    <property type="entry name" value="4-AMINO-5-HYDROXYMETHYL-2-METHYLPYRIMIDINE PHOSPHATE SYNTHASE THI11-RELATED"/>
    <property type="match status" value="1"/>
</dbReference>
<dbReference type="OrthoDB" id="9180959at2"/>
<feature type="chain" id="PRO_5030880939" evidence="1">
    <location>
        <begin position="38"/>
        <end position="342"/>
    </location>
</feature>
<comment type="caution">
    <text evidence="3">The sequence shown here is derived from an EMBL/GenBank/DDBJ whole genome shotgun (WGS) entry which is preliminary data.</text>
</comment>
<proteinExistence type="predicted"/>
<dbReference type="PANTHER" id="PTHR31528:SF3">
    <property type="entry name" value="THIAMINE BIOSYNTHESIS PROTEIN HI_0357-RELATED"/>
    <property type="match status" value="1"/>
</dbReference>
<dbReference type="InterPro" id="IPR015168">
    <property type="entry name" value="SsuA/THI5"/>
</dbReference>
<dbReference type="EMBL" id="QOVF01000003">
    <property type="protein sequence ID" value="KAA0694124.1"/>
    <property type="molecule type" value="Genomic_DNA"/>
</dbReference>
<keyword evidence="1" id="KW-0732">Signal</keyword>
<sequence>MPPTENINPGVSTMHNKSRLALALTLGLGLTSLTASADELTPVTVITTWYAQAEHGGLYAAKAMGIYEEHGLDVTIRMGGPQVNNVQLLMGGKSDFSMGYALQSLNAVQQDIPLVTVAAFFQKDPQSLVAHSGVGNDSLEDLKGKGLRIPTAGRVAYWPWLKAEYGFTDDQLRAYDYSFGPFIADEQAVQQGYVTNDGYFLAKEGVEAQSLLLADYGWNAYSATLDTTQKLIEENPELVQNMVAATAKGWAAYFEDPAPANALIKEDNPEMADDLLAYSKDKMQEEGMLLSGDAADGQYGIMTRERWELFFKDMVKAGTLPEDLDWEKAFDLRFVDALYTEE</sequence>
<keyword evidence="4" id="KW-1185">Reference proteome</keyword>
<dbReference type="Proteomes" id="UP000463138">
    <property type="component" value="Unassembled WGS sequence"/>
</dbReference>
<dbReference type="GO" id="GO:0009228">
    <property type="term" value="P:thiamine biosynthetic process"/>
    <property type="evidence" value="ECO:0007669"/>
    <property type="project" value="InterPro"/>
</dbReference>
<dbReference type="AlphaFoldDB" id="A0A7V7KVP6"/>
<evidence type="ECO:0000259" key="2">
    <source>
        <dbReference type="Pfam" id="PF09084"/>
    </source>
</evidence>
<evidence type="ECO:0000313" key="3">
    <source>
        <dbReference type="EMBL" id="KAA0694124.1"/>
    </source>
</evidence>
<gene>
    <name evidence="3" type="ORF">DT594_12510</name>
</gene>
<dbReference type="Pfam" id="PF09084">
    <property type="entry name" value="NMT1"/>
    <property type="match status" value="1"/>
</dbReference>
<feature type="signal peptide" evidence="1">
    <location>
        <begin position="1"/>
        <end position="37"/>
    </location>
</feature>
<name>A0A7V7KVP6_9GAMM</name>
<dbReference type="Gene3D" id="3.40.190.10">
    <property type="entry name" value="Periplasmic binding protein-like II"/>
    <property type="match status" value="2"/>
</dbReference>
<reference evidence="3 4" key="1">
    <citation type="submission" date="2018-07" db="EMBL/GenBank/DDBJ databases">
        <title>Pseudomonas laoshanensis sp. nov., isolated from soil.</title>
        <authorList>
            <person name="Sun J."/>
            <person name="Yu L."/>
            <person name="Wang M."/>
            <person name="Zhang C."/>
        </authorList>
    </citation>
    <scope>NUCLEOTIDE SEQUENCE [LARGE SCALE GENOMIC DNA]</scope>
    <source>
        <strain evidence="3 4">Y22</strain>
    </source>
</reference>
<organism evidence="3 4">
    <name type="scientific">Halopseudomonas laoshanensis</name>
    <dbReference type="NCBI Taxonomy" id="2268758"/>
    <lineage>
        <taxon>Bacteria</taxon>
        <taxon>Pseudomonadati</taxon>
        <taxon>Pseudomonadota</taxon>
        <taxon>Gammaproteobacteria</taxon>
        <taxon>Pseudomonadales</taxon>
        <taxon>Pseudomonadaceae</taxon>
        <taxon>Halopseudomonas</taxon>
    </lineage>
</organism>
<evidence type="ECO:0000313" key="4">
    <source>
        <dbReference type="Proteomes" id="UP000463138"/>
    </source>
</evidence>
<accession>A0A7V7KVP6</accession>
<evidence type="ECO:0000256" key="1">
    <source>
        <dbReference type="SAM" id="SignalP"/>
    </source>
</evidence>
<dbReference type="InterPro" id="IPR027939">
    <property type="entry name" value="NMT1/THI5"/>
</dbReference>
<dbReference type="SUPFAM" id="SSF53850">
    <property type="entry name" value="Periplasmic binding protein-like II"/>
    <property type="match status" value="1"/>
</dbReference>
<protein>
    <submittedName>
        <fullName evidence="3">ABC transporter substrate-binding protein</fullName>
    </submittedName>
</protein>
<feature type="domain" description="SsuA/THI5-like" evidence="2">
    <location>
        <begin position="53"/>
        <end position="259"/>
    </location>
</feature>